<keyword evidence="2" id="KW-0732">Signal</keyword>
<protein>
    <submittedName>
        <fullName evidence="3">Uncharacterized protein</fullName>
    </submittedName>
</protein>
<feature type="signal peptide" evidence="2">
    <location>
        <begin position="1"/>
        <end position="18"/>
    </location>
</feature>
<feature type="transmembrane region" description="Helical" evidence="1">
    <location>
        <begin position="198"/>
        <end position="217"/>
    </location>
</feature>
<dbReference type="RefSeq" id="WP_083142183.1">
    <property type="nucleotide sequence ID" value="NZ_MVID01000003.1"/>
</dbReference>
<evidence type="ECO:0000313" key="3">
    <source>
        <dbReference type="EMBL" id="SRX79881.1"/>
    </source>
</evidence>
<keyword evidence="4" id="KW-1185">Reference proteome</keyword>
<keyword evidence="1" id="KW-0812">Transmembrane</keyword>
<dbReference type="Proteomes" id="UP000252008">
    <property type="component" value="Unassembled WGS sequence"/>
</dbReference>
<gene>
    <name evidence="3" type="ORF">MPP7335_01619</name>
</gene>
<dbReference type="AlphaFoldDB" id="A0A375YFI9"/>
<feature type="chain" id="PRO_5016936376" evidence="2">
    <location>
        <begin position="19"/>
        <end position="294"/>
    </location>
</feature>
<sequence length="294" mass="30539">MRFLATLLLWLVTTVALAAAVPAMWVQQTVISEDGYASLAASAATDSRLQDAMAGELTAQVIALGADNGYQLNPVLVSDVANSYTRNSGFPGQFAQANRIAHRWMFTGAVPSGNSTDEWLIDVAPMLSDPSFSATLGSLDLQVPPTLTVPITVDTPELQPGKLRWLATWGPWVSIGAAAFTAIAALLTLAAARSRGKALTALGVSALLVGAAGWAGIEIANRYVEMGLNRTAGTIRVVAETMVAHAEDSLHWWLNCTLIAGVALVVLGVLGAVVGGVARSSTAGTSPGTAMRSR</sequence>
<proteinExistence type="predicted"/>
<evidence type="ECO:0000256" key="2">
    <source>
        <dbReference type="SAM" id="SignalP"/>
    </source>
</evidence>
<dbReference type="EMBL" id="UEGS01000001">
    <property type="protein sequence ID" value="SRX79881.1"/>
    <property type="molecule type" value="Genomic_DNA"/>
</dbReference>
<evidence type="ECO:0000313" key="4">
    <source>
        <dbReference type="Proteomes" id="UP000252008"/>
    </source>
</evidence>
<accession>A0A375YFI9</accession>
<feature type="transmembrane region" description="Helical" evidence="1">
    <location>
        <begin position="252"/>
        <end position="278"/>
    </location>
</feature>
<reference evidence="3 4" key="1">
    <citation type="submission" date="2018-05" db="EMBL/GenBank/DDBJ databases">
        <authorList>
            <consortium name="IHU Genomes"/>
        </authorList>
    </citation>
    <scope>NUCLEOTIDE SEQUENCE [LARGE SCALE GENOMIC DNA]</scope>
    <source>
        <strain evidence="3 4">P7335</strain>
    </source>
</reference>
<dbReference type="STRING" id="39692.BST38_05110"/>
<keyword evidence="1" id="KW-1133">Transmembrane helix</keyword>
<feature type="transmembrane region" description="Helical" evidence="1">
    <location>
        <begin position="169"/>
        <end position="191"/>
    </location>
</feature>
<evidence type="ECO:0000256" key="1">
    <source>
        <dbReference type="SAM" id="Phobius"/>
    </source>
</evidence>
<organism evidence="3 4">
    <name type="scientific">Mycolicibacterium parafortuitum</name>
    <name type="common">Mycobacterium parafortuitum</name>
    <dbReference type="NCBI Taxonomy" id="39692"/>
    <lineage>
        <taxon>Bacteria</taxon>
        <taxon>Bacillati</taxon>
        <taxon>Actinomycetota</taxon>
        <taxon>Actinomycetes</taxon>
        <taxon>Mycobacteriales</taxon>
        <taxon>Mycobacteriaceae</taxon>
        <taxon>Mycolicibacterium</taxon>
    </lineage>
</organism>
<keyword evidence="1" id="KW-0472">Membrane</keyword>
<name>A0A375YFI9_MYCPF</name>